<dbReference type="Gene3D" id="1.25.10.10">
    <property type="entry name" value="Leucine-rich Repeat Variant"/>
    <property type="match status" value="1"/>
</dbReference>
<dbReference type="SUPFAM" id="SSF48371">
    <property type="entry name" value="ARM repeat"/>
    <property type="match status" value="1"/>
</dbReference>
<keyword evidence="3" id="KW-1185">Reference proteome</keyword>
<feature type="compositionally biased region" description="Basic and acidic residues" evidence="1">
    <location>
        <begin position="20"/>
        <end position="34"/>
    </location>
</feature>
<name>A0ABD5XX30_9EURY</name>
<dbReference type="InterPro" id="IPR016024">
    <property type="entry name" value="ARM-type_fold"/>
</dbReference>
<evidence type="ECO:0000313" key="3">
    <source>
        <dbReference type="Proteomes" id="UP001596432"/>
    </source>
</evidence>
<dbReference type="PROSITE" id="PS50077">
    <property type="entry name" value="HEAT_REPEAT"/>
    <property type="match status" value="1"/>
</dbReference>
<dbReference type="InterPro" id="IPR021133">
    <property type="entry name" value="HEAT_type_2"/>
</dbReference>
<comment type="caution">
    <text evidence="2">The sequence shown here is derived from an EMBL/GenBank/DDBJ whole genome shotgun (WGS) entry which is preliminary data.</text>
</comment>
<dbReference type="EMBL" id="JBHTAS010000001">
    <property type="protein sequence ID" value="MFC7139688.1"/>
    <property type="molecule type" value="Genomic_DNA"/>
</dbReference>
<reference evidence="2 3" key="1">
    <citation type="journal article" date="2019" name="Int. J. Syst. Evol. Microbiol.">
        <title>The Global Catalogue of Microorganisms (GCM) 10K type strain sequencing project: providing services to taxonomists for standard genome sequencing and annotation.</title>
        <authorList>
            <consortium name="The Broad Institute Genomics Platform"/>
            <consortium name="The Broad Institute Genome Sequencing Center for Infectious Disease"/>
            <person name="Wu L."/>
            <person name="Ma J."/>
        </authorList>
    </citation>
    <scope>NUCLEOTIDE SEQUENCE [LARGE SCALE GENOMIC DNA]</scope>
    <source>
        <strain evidence="2 3">XZYJT29</strain>
    </source>
</reference>
<dbReference type="AlphaFoldDB" id="A0ABD5XX30"/>
<feature type="region of interest" description="Disordered" evidence="1">
    <location>
        <begin position="15"/>
        <end position="34"/>
    </location>
</feature>
<dbReference type="Pfam" id="PF13646">
    <property type="entry name" value="HEAT_2"/>
    <property type="match status" value="1"/>
</dbReference>
<dbReference type="Proteomes" id="UP001596432">
    <property type="component" value="Unassembled WGS sequence"/>
</dbReference>
<sequence>MGDHSPAPDRIVELVETGSDEARPALERLADAPAAERNETLRTLRALADERASPLSELLPAVAPFLTDDERSVRLATAKLFVAVAETDPEAAVPTVQPLADRLADDDEFYYVRARSAEALGYVALERPDAVASPDLLADLRVGLAFDEPEVREKLAKALEFVALGDPERLRHQVPRLAERLDDENDLVRYHLSTALVAVGCADPDRLADAAAELDSRLDDSNSFVRGRAAEALGLLGAADADAPVPTGRIAELTDDEAAFAADRARFAASVRDDGGTGGDPDEAGIGSLDGVREATATAIEELTAPDAEGECPHCGLELPESGSPMCPRCGAPR</sequence>
<accession>A0ABD5XX30</accession>
<organism evidence="2 3">
    <name type="scientific">Halosimplex aquaticum</name>
    <dbReference type="NCBI Taxonomy" id="3026162"/>
    <lineage>
        <taxon>Archaea</taxon>
        <taxon>Methanobacteriati</taxon>
        <taxon>Methanobacteriota</taxon>
        <taxon>Stenosarchaea group</taxon>
        <taxon>Halobacteria</taxon>
        <taxon>Halobacteriales</taxon>
        <taxon>Haloarculaceae</taxon>
        <taxon>Halosimplex</taxon>
    </lineage>
</organism>
<feature type="region of interest" description="Disordered" evidence="1">
    <location>
        <begin position="271"/>
        <end position="334"/>
    </location>
</feature>
<dbReference type="RefSeq" id="WP_274325270.1">
    <property type="nucleotide sequence ID" value="NZ_CP118158.1"/>
</dbReference>
<gene>
    <name evidence="2" type="ORF">ACFQMA_07525</name>
</gene>
<evidence type="ECO:0000256" key="1">
    <source>
        <dbReference type="SAM" id="MobiDB-lite"/>
    </source>
</evidence>
<dbReference type="InterPro" id="IPR011989">
    <property type="entry name" value="ARM-like"/>
</dbReference>
<evidence type="ECO:0000313" key="2">
    <source>
        <dbReference type="EMBL" id="MFC7139688.1"/>
    </source>
</evidence>
<protein>
    <submittedName>
        <fullName evidence="2">HEAT repeat domain-containing protein</fullName>
    </submittedName>
</protein>
<dbReference type="GeneID" id="78819948"/>
<proteinExistence type="predicted"/>
<feature type="compositionally biased region" description="Low complexity" evidence="1">
    <location>
        <begin position="294"/>
        <end position="305"/>
    </location>
</feature>